<dbReference type="Proteomes" id="UP000580654">
    <property type="component" value="Unassembled WGS sequence"/>
</dbReference>
<proteinExistence type="predicted"/>
<protein>
    <submittedName>
        <fullName evidence="2">Uncharacterized protein</fullName>
    </submittedName>
</protein>
<sequence length="215" mass="21515">MNVADAAYRAMVPRLQLARPDALPSAPATPAAVPAAAARVSFSARELGGILAALAPLQQDGVDLEAMASDVLSNLAKRRNRGEETVLVVARSPVGGTVLMMSPGELAARLASDEPGGMGSVTTDDGRTYGFRDLVPSALRSLAAGGNTSPAERIVGFLADLMTEALDGRRADGAKAPGLPRGGGGGLPDGASVGTVALPARPPNGLGASLLDVTA</sequence>
<keyword evidence="3" id="KW-1185">Reference proteome</keyword>
<reference evidence="2 3" key="1">
    <citation type="submission" date="2020-08" db="EMBL/GenBank/DDBJ databases">
        <title>Genomic Encyclopedia of Type Strains, Phase IV (KMG-IV): sequencing the most valuable type-strain genomes for metagenomic binning, comparative biology and taxonomic classification.</title>
        <authorList>
            <person name="Goeker M."/>
        </authorList>
    </citation>
    <scope>NUCLEOTIDE SEQUENCE [LARGE SCALE GENOMIC DNA]</scope>
    <source>
        <strain evidence="2 3">DSM 25622</strain>
    </source>
</reference>
<accession>A0A840YHE7</accession>
<evidence type="ECO:0000313" key="3">
    <source>
        <dbReference type="Proteomes" id="UP000580654"/>
    </source>
</evidence>
<comment type="caution">
    <text evidence="2">The sequence shown here is derived from an EMBL/GenBank/DDBJ whole genome shotgun (WGS) entry which is preliminary data.</text>
</comment>
<evidence type="ECO:0000256" key="1">
    <source>
        <dbReference type="SAM" id="MobiDB-lite"/>
    </source>
</evidence>
<dbReference type="EMBL" id="JACIJD010000023">
    <property type="protein sequence ID" value="MBB5695801.1"/>
    <property type="molecule type" value="Genomic_DNA"/>
</dbReference>
<feature type="region of interest" description="Disordered" evidence="1">
    <location>
        <begin position="172"/>
        <end position="215"/>
    </location>
</feature>
<name>A0A840YHE7_9PROT</name>
<dbReference type="AlphaFoldDB" id="A0A840YHE7"/>
<gene>
    <name evidence="2" type="ORF">FHS87_003868</name>
</gene>
<dbReference type="RefSeq" id="WP_184520990.1">
    <property type="nucleotide sequence ID" value="NZ_JACIJD010000023.1"/>
</dbReference>
<evidence type="ECO:0000313" key="2">
    <source>
        <dbReference type="EMBL" id="MBB5695801.1"/>
    </source>
</evidence>
<organism evidence="2 3">
    <name type="scientific">Muricoccus pecuniae</name>
    <dbReference type="NCBI Taxonomy" id="693023"/>
    <lineage>
        <taxon>Bacteria</taxon>
        <taxon>Pseudomonadati</taxon>
        <taxon>Pseudomonadota</taxon>
        <taxon>Alphaproteobacteria</taxon>
        <taxon>Acetobacterales</taxon>
        <taxon>Roseomonadaceae</taxon>
        <taxon>Muricoccus</taxon>
    </lineage>
</organism>